<dbReference type="Proteomes" id="UP000231453">
    <property type="component" value="Unassembled WGS sequence"/>
</dbReference>
<organism evidence="2 3">
    <name type="scientific">Candidatus Magasanikbacteria bacterium CG_4_10_14_0_2_um_filter_33_14</name>
    <dbReference type="NCBI Taxonomy" id="1974636"/>
    <lineage>
        <taxon>Bacteria</taxon>
        <taxon>Candidatus Magasanikiibacteriota</taxon>
    </lineage>
</organism>
<comment type="caution">
    <text evidence="2">The sequence shown here is derived from an EMBL/GenBank/DDBJ whole genome shotgun (WGS) entry which is preliminary data.</text>
</comment>
<evidence type="ECO:0000313" key="3">
    <source>
        <dbReference type="Proteomes" id="UP000231453"/>
    </source>
</evidence>
<evidence type="ECO:0000256" key="1">
    <source>
        <dbReference type="SAM" id="SignalP"/>
    </source>
</evidence>
<proteinExistence type="predicted"/>
<feature type="signal peptide" evidence="1">
    <location>
        <begin position="1"/>
        <end position="20"/>
    </location>
</feature>
<dbReference type="EMBL" id="PFPL01000070">
    <property type="protein sequence ID" value="PIZ94930.1"/>
    <property type="molecule type" value="Genomic_DNA"/>
</dbReference>
<accession>A0A2M7V829</accession>
<protein>
    <recommendedName>
        <fullName evidence="4">Dickkopf N-terminal cysteine-rich domain-containing protein</fullName>
    </recommendedName>
</protein>
<feature type="chain" id="PRO_5014747223" description="Dickkopf N-terminal cysteine-rich domain-containing protein" evidence="1">
    <location>
        <begin position="21"/>
        <end position="269"/>
    </location>
</feature>
<dbReference type="AlphaFoldDB" id="A0A2M7V829"/>
<reference evidence="3" key="1">
    <citation type="submission" date="2017-09" db="EMBL/GenBank/DDBJ databases">
        <title>Depth-based differentiation of microbial function through sediment-hosted aquifers and enrichment of novel symbionts in the deep terrestrial subsurface.</title>
        <authorList>
            <person name="Probst A.J."/>
            <person name="Ladd B."/>
            <person name="Jarett J.K."/>
            <person name="Geller-Mcgrath D.E."/>
            <person name="Sieber C.M.K."/>
            <person name="Emerson J.B."/>
            <person name="Anantharaman K."/>
            <person name="Thomas B.C."/>
            <person name="Malmstrom R."/>
            <person name="Stieglmeier M."/>
            <person name="Klingl A."/>
            <person name="Woyke T."/>
            <person name="Ryan C.M."/>
            <person name="Banfield J.F."/>
        </authorList>
    </citation>
    <scope>NUCLEOTIDE SEQUENCE [LARGE SCALE GENOMIC DNA]</scope>
</reference>
<dbReference type="PROSITE" id="PS51257">
    <property type="entry name" value="PROKAR_LIPOPROTEIN"/>
    <property type="match status" value="1"/>
</dbReference>
<evidence type="ECO:0008006" key="4">
    <source>
        <dbReference type="Google" id="ProtNLM"/>
    </source>
</evidence>
<name>A0A2M7V829_9BACT</name>
<evidence type="ECO:0000313" key="2">
    <source>
        <dbReference type="EMBL" id="PIZ94930.1"/>
    </source>
</evidence>
<sequence length="269" mass="29210">MIRNIIIVFVSLLFASCTYGSYTVSKDGIIYDAVEDAGDVLHHDDVADSYVGDTVVDETNFIDTNSSEEDVFLFSDVWHKSSCGAGVQECGPGKPACLPTGDSCFVSSCSVRGCCVNGFIPGDTDCCTEDSECGEDETCESGQCIQFTCPQSDISLECFDYSQPYRHVCFTKYTSSQECSSQRPVDCRHDDNCWNDSICVANKCQQLNCLSGLDYGCYETDVAPFAADWRCIYDLQPEGTVCDDGNSCTNSTCHSGQCWGIGLAGCKSP</sequence>
<gene>
    <name evidence="2" type="ORF">COX80_05470</name>
</gene>
<keyword evidence="1" id="KW-0732">Signal</keyword>